<evidence type="ECO:0000259" key="8">
    <source>
        <dbReference type="PROSITE" id="PS50862"/>
    </source>
</evidence>
<dbReference type="NCBIfam" id="TIGR00459">
    <property type="entry name" value="aspS_bact"/>
    <property type="match status" value="1"/>
</dbReference>
<dbReference type="EC" id="6.1.1.12" evidence="7"/>
<evidence type="ECO:0000256" key="3">
    <source>
        <dbReference type="ARBA" id="ARBA00022741"/>
    </source>
</evidence>
<dbReference type="InterPro" id="IPR002312">
    <property type="entry name" value="Asp/Asn-tRNA-synth_IIb"/>
</dbReference>
<keyword evidence="5 7" id="KW-0648">Protein biosynthesis</keyword>
<dbReference type="InterPro" id="IPR004365">
    <property type="entry name" value="NA-bd_OB_tRNA"/>
</dbReference>
<dbReference type="PANTHER" id="PTHR22594">
    <property type="entry name" value="ASPARTYL/LYSYL-TRNA SYNTHETASE"/>
    <property type="match status" value="1"/>
</dbReference>
<dbReference type="InterPro" id="IPR004115">
    <property type="entry name" value="GAD-like_sf"/>
</dbReference>
<dbReference type="EMBL" id="DXGE01000002">
    <property type="protein sequence ID" value="HIW84969.1"/>
    <property type="molecule type" value="Genomic_DNA"/>
</dbReference>
<evidence type="ECO:0000256" key="6">
    <source>
        <dbReference type="ARBA" id="ARBA00023146"/>
    </source>
</evidence>
<comment type="catalytic activity">
    <reaction evidence="7">
        <text>tRNA(Asp) + L-aspartate + ATP = L-aspartyl-tRNA(Asp) + AMP + diphosphate</text>
        <dbReference type="Rhea" id="RHEA:19649"/>
        <dbReference type="Rhea" id="RHEA-COMP:9660"/>
        <dbReference type="Rhea" id="RHEA-COMP:9678"/>
        <dbReference type="ChEBI" id="CHEBI:29991"/>
        <dbReference type="ChEBI" id="CHEBI:30616"/>
        <dbReference type="ChEBI" id="CHEBI:33019"/>
        <dbReference type="ChEBI" id="CHEBI:78442"/>
        <dbReference type="ChEBI" id="CHEBI:78516"/>
        <dbReference type="ChEBI" id="CHEBI:456215"/>
        <dbReference type="EC" id="6.1.1.12"/>
    </reaction>
</comment>
<sequence length="597" mass="67372">MDTIKGLKRTDYCGTLRLADCGREVTLFGWAQRQRDLGNLIFIDLRDRTGIIQLSFSDKTGRDVFEKAQSVRSEYVLAAVGTVVERESKNAELPTGEIEIKVKEMRIISKAQTPPFEVSKADEVGDETALKYRYIALRNEKLTKNILMRHKIAKIAREYFYDNDFVEIETPMMIKSTPEGARDYVVPSRIHNGKFYALPQSPQIYKQLLMISGFDRYIQLARCFRDEDLRADRQPEFTQIDLEMSFVDTDDIMDTAEGFIKKLMKETIDVDIELPLPKMTFADAMNKYGSDKPDTRFDMLLQDISEWAVKTDFGVFKSAVEDGGTVRCIVAKNAAAVYSRKKIDKLTEYAKGIGARGLAYIRWADDAPACSFAKFLKDGELDALLDLTGAEKGDCVFIISGKTALTLSVLGALRLAVAKELDMIPEGKWNYLWITEMPFFEYDEESGEWVAMHHPFTMPMEECIPYLDTDKAKVRAKAFDLVLNGTELSSGSMRITDCELQNKMFELLGMTQEEIDAKFGFLVEAYKYASPPHGGMGIGLDRLAMLICKADSLRDVTAFPKVQNASELMSGAPTYIDDIQLGELGIKLAEEKSKNDE</sequence>
<dbReference type="Pfam" id="PF01336">
    <property type="entry name" value="tRNA_anti-codon"/>
    <property type="match status" value="1"/>
</dbReference>
<keyword evidence="6 7" id="KW-0030">Aminoacyl-tRNA synthetase</keyword>
<dbReference type="InterPro" id="IPR004364">
    <property type="entry name" value="Aa-tRNA-synt_II"/>
</dbReference>
<dbReference type="Pfam" id="PF02938">
    <property type="entry name" value="GAD"/>
    <property type="match status" value="1"/>
</dbReference>
<dbReference type="SUPFAM" id="SSF55681">
    <property type="entry name" value="Class II aaRS and biotin synthetases"/>
    <property type="match status" value="1"/>
</dbReference>
<comment type="caution">
    <text evidence="9">The sequence shown here is derived from an EMBL/GenBank/DDBJ whole genome shotgun (WGS) entry which is preliminary data.</text>
</comment>
<dbReference type="InterPro" id="IPR006195">
    <property type="entry name" value="aa-tRNA-synth_II"/>
</dbReference>
<dbReference type="PROSITE" id="PS50862">
    <property type="entry name" value="AA_TRNA_LIGASE_II"/>
    <property type="match status" value="1"/>
</dbReference>
<dbReference type="InterPro" id="IPR029351">
    <property type="entry name" value="GAD_dom"/>
</dbReference>
<dbReference type="Gene3D" id="3.30.930.10">
    <property type="entry name" value="Bira Bifunctional Protein, Domain 2"/>
    <property type="match status" value="1"/>
</dbReference>
<comment type="caution">
    <text evidence="7">Lacks conserved residue(s) required for the propagation of feature annotation.</text>
</comment>
<dbReference type="AlphaFoldDB" id="A0A9D1RC84"/>
<dbReference type="Pfam" id="PF00152">
    <property type="entry name" value="tRNA-synt_2"/>
    <property type="match status" value="1"/>
</dbReference>
<keyword evidence="7" id="KW-0963">Cytoplasm</keyword>
<keyword evidence="4 7" id="KW-0067">ATP-binding</keyword>
<name>A0A9D1RC84_9FIRM</name>
<keyword evidence="2 7" id="KW-0436">Ligase</keyword>
<evidence type="ECO:0000256" key="7">
    <source>
        <dbReference type="HAMAP-Rule" id="MF_00044"/>
    </source>
</evidence>
<dbReference type="GO" id="GO:0005524">
    <property type="term" value="F:ATP binding"/>
    <property type="evidence" value="ECO:0007669"/>
    <property type="project" value="UniProtKB-UniRule"/>
</dbReference>
<accession>A0A9D1RC84</accession>
<dbReference type="PRINTS" id="PR01042">
    <property type="entry name" value="TRNASYNTHASP"/>
</dbReference>
<comment type="subcellular location">
    <subcellularLocation>
        <location evidence="7">Cytoplasm</location>
    </subcellularLocation>
</comment>
<dbReference type="GO" id="GO:0005737">
    <property type="term" value="C:cytoplasm"/>
    <property type="evidence" value="ECO:0007669"/>
    <property type="project" value="UniProtKB-SubCell"/>
</dbReference>
<dbReference type="Gene3D" id="3.30.1360.30">
    <property type="entry name" value="GAD-like domain"/>
    <property type="match status" value="1"/>
</dbReference>
<dbReference type="InterPro" id="IPR047090">
    <property type="entry name" value="AspRS_core"/>
</dbReference>
<dbReference type="InterPro" id="IPR012340">
    <property type="entry name" value="NA-bd_OB-fold"/>
</dbReference>
<dbReference type="HAMAP" id="MF_00044">
    <property type="entry name" value="Asp_tRNA_synth_type1"/>
    <property type="match status" value="1"/>
</dbReference>
<protein>
    <recommendedName>
        <fullName evidence="7">Aspartate--tRNA ligase</fullName>
        <ecNumber evidence="7">6.1.1.12</ecNumber>
    </recommendedName>
    <alternativeName>
        <fullName evidence="7">Aspartyl-tRNA synthetase</fullName>
        <shortName evidence="7">AspRS</shortName>
    </alternativeName>
</protein>
<proteinExistence type="inferred from homology"/>
<comment type="function">
    <text evidence="7">Catalyzes the attachment of L-aspartate to tRNA(Asp) in a two-step reaction: L-aspartate is first activated by ATP to form Asp-AMP and then transferred to the acceptor end of tRNA(Asp).</text>
</comment>
<evidence type="ECO:0000256" key="5">
    <source>
        <dbReference type="ARBA" id="ARBA00022917"/>
    </source>
</evidence>
<feature type="binding site" evidence="7">
    <location>
        <position position="234"/>
    </location>
    <ligand>
        <name>ATP</name>
        <dbReference type="ChEBI" id="CHEBI:30616"/>
    </ligand>
</feature>
<dbReference type="Gene3D" id="2.40.50.140">
    <property type="entry name" value="Nucleic acid-binding proteins"/>
    <property type="match status" value="1"/>
</dbReference>
<dbReference type="GO" id="GO:0004815">
    <property type="term" value="F:aspartate-tRNA ligase activity"/>
    <property type="evidence" value="ECO:0007669"/>
    <property type="project" value="UniProtKB-UniRule"/>
</dbReference>
<organism evidence="9 10">
    <name type="scientific">Candidatus Eubacterium faecipullorum</name>
    <dbReference type="NCBI Taxonomy" id="2838571"/>
    <lineage>
        <taxon>Bacteria</taxon>
        <taxon>Bacillati</taxon>
        <taxon>Bacillota</taxon>
        <taxon>Clostridia</taxon>
        <taxon>Eubacteriales</taxon>
        <taxon>Eubacteriaceae</taxon>
        <taxon>Eubacterium</taxon>
    </lineage>
</organism>
<keyword evidence="3 7" id="KW-0547">Nucleotide-binding</keyword>
<feature type="domain" description="Aminoacyl-transfer RNA synthetases class-II family profile" evidence="8">
    <location>
        <begin position="148"/>
        <end position="560"/>
    </location>
</feature>
<feature type="binding site" evidence="7">
    <location>
        <position position="494"/>
    </location>
    <ligand>
        <name>L-aspartate</name>
        <dbReference type="ChEBI" id="CHEBI:29991"/>
    </ligand>
</feature>
<feature type="binding site" evidence="7">
    <location>
        <begin position="225"/>
        <end position="227"/>
    </location>
    <ligand>
        <name>ATP</name>
        <dbReference type="ChEBI" id="CHEBI:30616"/>
    </ligand>
</feature>
<feature type="binding site" evidence="7">
    <location>
        <begin position="539"/>
        <end position="542"/>
    </location>
    <ligand>
        <name>ATP</name>
        <dbReference type="ChEBI" id="CHEBI:30616"/>
    </ligand>
</feature>
<dbReference type="CDD" id="cd04317">
    <property type="entry name" value="EcAspRS_like_N"/>
    <property type="match status" value="1"/>
</dbReference>
<dbReference type="InterPro" id="IPR004524">
    <property type="entry name" value="Asp-tRNA-ligase_1"/>
</dbReference>
<dbReference type="GO" id="GO:0006422">
    <property type="term" value="P:aspartyl-tRNA aminoacylation"/>
    <property type="evidence" value="ECO:0007669"/>
    <property type="project" value="UniProtKB-UniRule"/>
</dbReference>
<dbReference type="InterPro" id="IPR047089">
    <property type="entry name" value="Asp-tRNA-ligase_1_N"/>
</dbReference>
<evidence type="ECO:0000313" key="9">
    <source>
        <dbReference type="EMBL" id="HIW84969.1"/>
    </source>
</evidence>
<dbReference type="InterPro" id="IPR045864">
    <property type="entry name" value="aa-tRNA-synth_II/BPL/LPL"/>
</dbReference>
<evidence type="ECO:0000256" key="4">
    <source>
        <dbReference type="ARBA" id="ARBA00022840"/>
    </source>
</evidence>
<evidence type="ECO:0000313" key="10">
    <source>
        <dbReference type="Proteomes" id="UP000824205"/>
    </source>
</evidence>
<dbReference type="CDD" id="cd00777">
    <property type="entry name" value="AspRS_core"/>
    <property type="match status" value="1"/>
</dbReference>
<feature type="binding site" evidence="7">
    <location>
        <position position="179"/>
    </location>
    <ligand>
        <name>L-aspartate</name>
        <dbReference type="ChEBI" id="CHEBI:29991"/>
    </ligand>
</feature>
<dbReference type="SUPFAM" id="SSF55261">
    <property type="entry name" value="GAD domain-like"/>
    <property type="match status" value="1"/>
</dbReference>
<feature type="region of interest" description="Aspartate" evidence="7">
    <location>
        <begin position="203"/>
        <end position="206"/>
    </location>
</feature>
<dbReference type="GO" id="GO:0003676">
    <property type="term" value="F:nucleic acid binding"/>
    <property type="evidence" value="ECO:0007669"/>
    <property type="project" value="InterPro"/>
</dbReference>
<dbReference type="GO" id="GO:0016740">
    <property type="term" value="F:transferase activity"/>
    <property type="evidence" value="ECO:0007669"/>
    <property type="project" value="UniProtKB-ARBA"/>
</dbReference>
<dbReference type="PANTHER" id="PTHR22594:SF5">
    <property type="entry name" value="ASPARTATE--TRNA LIGASE, MITOCHONDRIAL"/>
    <property type="match status" value="1"/>
</dbReference>
<feature type="binding site" evidence="7">
    <location>
        <position position="225"/>
    </location>
    <ligand>
        <name>L-aspartate</name>
        <dbReference type="ChEBI" id="CHEBI:29991"/>
    </ligand>
</feature>
<reference evidence="9" key="2">
    <citation type="submission" date="2021-04" db="EMBL/GenBank/DDBJ databases">
        <authorList>
            <person name="Gilroy R."/>
        </authorList>
    </citation>
    <scope>NUCLEOTIDE SEQUENCE</scope>
    <source>
        <strain evidence="9">421</strain>
    </source>
</reference>
<dbReference type="NCBIfam" id="NF001750">
    <property type="entry name" value="PRK00476.1"/>
    <property type="match status" value="1"/>
</dbReference>
<dbReference type="Proteomes" id="UP000824205">
    <property type="component" value="Unassembled WGS sequence"/>
</dbReference>
<comment type="similarity">
    <text evidence="1 7">Belongs to the class-II aminoacyl-tRNA synthetase family. Type 1 subfamily.</text>
</comment>
<feature type="binding site" evidence="7">
    <location>
        <position position="453"/>
    </location>
    <ligand>
        <name>L-aspartate</name>
        <dbReference type="ChEBI" id="CHEBI:29991"/>
    </ligand>
</feature>
<gene>
    <name evidence="7 9" type="primary">aspS</name>
    <name evidence="9" type="ORF">IAA48_00590</name>
</gene>
<reference evidence="9" key="1">
    <citation type="journal article" date="2021" name="PeerJ">
        <title>Extensive microbial diversity within the chicken gut microbiome revealed by metagenomics and culture.</title>
        <authorList>
            <person name="Gilroy R."/>
            <person name="Ravi A."/>
            <person name="Getino M."/>
            <person name="Pursley I."/>
            <person name="Horton D.L."/>
            <person name="Alikhan N.F."/>
            <person name="Baker D."/>
            <person name="Gharbi K."/>
            <person name="Hall N."/>
            <person name="Watson M."/>
            <person name="Adriaenssens E.M."/>
            <person name="Foster-Nyarko E."/>
            <person name="Jarju S."/>
            <person name="Secka A."/>
            <person name="Antonio M."/>
            <person name="Oren A."/>
            <person name="Chaudhuri R.R."/>
            <person name="La Ragione R."/>
            <person name="Hildebrand F."/>
            <person name="Pallen M.J."/>
        </authorList>
    </citation>
    <scope>NUCLEOTIDE SEQUENCE</scope>
    <source>
        <strain evidence="9">421</strain>
    </source>
</reference>
<comment type="subunit">
    <text evidence="7">Homodimer.</text>
</comment>
<dbReference type="GO" id="GO:0140096">
    <property type="term" value="F:catalytic activity, acting on a protein"/>
    <property type="evidence" value="ECO:0007669"/>
    <property type="project" value="UniProtKB-ARBA"/>
</dbReference>
<dbReference type="SUPFAM" id="SSF50249">
    <property type="entry name" value="Nucleic acid-binding proteins"/>
    <property type="match status" value="1"/>
</dbReference>
<evidence type="ECO:0000256" key="1">
    <source>
        <dbReference type="ARBA" id="ARBA00006303"/>
    </source>
</evidence>
<feature type="binding site" evidence="7">
    <location>
        <position position="487"/>
    </location>
    <ligand>
        <name>ATP</name>
        <dbReference type="ChEBI" id="CHEBI:30616"/>
    </ligand>
</feature>
<evidence type="ECO:0000256" key="2">
    <source>
        <dbReference type="ARBA" id="ARBA00022598"/>
    </source>
</evidence>